<dbReference type="PANTHER" id="PTHR43711:SF1">
    <property type="entry name" value="HISTIDINE KINASE 1"/>
    <property type="match status" value="1"/>
</dbReference>
<proteinExistence type="predicted"/>
<dbReference type="InterPro" id="IPR004358">
    <property type="entry name" value="Sig_transdc_His_kin-like_C"/>
</dbReference>
<dbReference type="EMBL" id="FOCD01000002">
    <property type="protein sequence ID" value="SEN49954.1"/>
    <property type="molecule type" value="Genomic_DNA"/>
</dbReference>
<dbReference type="PANTHER" id="PTHR43711">
    <property type="entry name" value="TWO-COMPONENT HISTIDINE KINASE"/>
    <property type="match status" value="1"/>
</dbReference>
<dbReference type="SUPFAM" id="SSF55874">
    <property type="entry name" value="ATPase domain of HSP90 chaperone/DNA topoisomerase II/histidine kinase"/>
    <property type="match status" value="1"/>
</dbReference>
<dbReference type="GO" id="GO:0000160">
    <property type="term" value="P:phosphorelay signal transduction system"/>
    <property type="evidence" value="ECO:0007669"/>
    <property type="project" value="UniProtKB-KW"/>
</dbReference>
<keyword evidence="4" id="KW-0547">Nucleotide-binding</keyword>
<evidence type="ECO:0000313" key="10">
    <source>
        <dbReference type="EMBL" id="SEN49954.1"/>
    </source>
</evidence>
<comment type="caution">
    <text evidence="10">The sequence shown here is derived from an EMBL/GenBank/DDBJ whole genome shotgun (WGS) entry which is preliminary data.</text>
</comment>
<dbReference type="Pfam" id="PF02518">
    <property type="entry name" value="HATPase_c"/>
    <property type="match status" value="1"/>
</dbReference>
<evidence type="ECO:0000259" key="9">
    <source>
        <dbReference type="PROSITE" id="PS50109"/>
    </source>
</evidence>
<organism evidence="10 11">
    <name type="scientific">Terribacillus saccharophilus</name>
    <dbReference type="NCBI Taxonomy" id="361277"/>
    <lineage>
        <taxon>Bacteria</taxon>
        <taxon>Bacillati</taxon>
        <taxon>Bacillota</taxon>
        <taxon>Bacilli</taxon>
        <taxon>Bacillales</taxon>
        <taxon>Bacillaceae</taxon>
        <taxon>Terribacillus</taxon>
    </lineage>
</organism>
<dbReference type="SMART" id="SM00387">
    <property type="entry name" value="HATPase_c"/>
    <property type="match status" value="1"/>
</dbReference>
<keyword evidence="8" id="KW-0472">Membrane</keyword>
<feature type="transmembrane region" description="Helical" evidence="8">
    <location>
        <begin position="65"/>
        <end position="88"/>
    </location>
</feature>
<dbReference type="EC" id="2.7.13.3" evidence="2"/>
<keyword evidence="8" id="KW-1133">Transmembrane helix</keyword>
<feature type="transmembrane region" description="Helical" evidence="8">
    <location>
        <begin position="215"/>
        <end position="233"/>
    </location>
</feature>
<feature type="transmembrane region" description="Helical" evidence="8">
    <location>
        <begin position="189"/>
        <end position="209"/>
    </location>
</feature>
<dbReference type="Gene3D" id="1.10.287.130">
    <property type="match status" value="1"/>
</dbReference>
<keyword evidence="3" id="KW-0808">Transferase</keyword>
<dbReference type="InterPro" id="IPR005467">
    <property type="entry name" value="His_kinase_dom"/>
</dbReference>
<keyword evidence="8" id="KW-0812">Transmembrane</keyword>
<protein>
    <recommendedName>
        <fullName evidence="2">histidine kinase</fullName>
        <ecNumber evidence="2">2.7.13.3</ecNumber>
    </recommendedName>
</protein>
<dbReference type="InterPro" id="IPR050736">
    <property type="entry name" value="Sensor_HK_Regulatory"/>
</dbReference>
<dbReference type="AlphaFoldDB" id="A0AAX2EGX1"/>
<gene>
    <name evidence="10" type="ORF">SAMN04489762_2399</name>
</gene>
<evidence type="ECO:0000256" key="4">
    <source>
        <dbReference type="ARBA" id="ARBA00022741"/>
    </source>
</evidence>
<dbReference type="RefSeq" id="WP_318250104.1">
    <property type="nucleotide sequence ID" value="NZ_FOCD01000002.1"/>
</dbReference>
<accession>A0AAX2EGX1</accession>
<evidence type="ECO:0000256" key="2">
    <source>
        <dbReference type="ARBA" id="ARBA00012438"/>
    </source>
</evidence>
<dbReference type="Proteomes" id="UP000199735">
    <property type="component" value="Unassembled WGS sequence"/>
</dbReference>
<feature type="transmembrane region" description="Helical" evidence="8">
    <location>
        <begin position="157"/>
        <end position="177"/>
    </location>
</feature>
<dbReference type="PROSITE" id="PS50109">
    <property type="entry name" value="HIS_KIN"/>
    <property type="match status" value="1"/>
</dbReference>
<dbReference type="GO" id="GO:0004673">
    <property type="term" value="F:protein histidine kinase activity"/>
    <property type="evidence" value="ECO:0007669"/>
    <property type="project" value="UniProtKB-EC"/>
</dbReference>
<keyword evidence="5 10" id="KW-0418">Kinase</keyword>
<evidence type="ECO:0000256" key="5">
    <source>
        <dbReference type="ARBA" id="ARBA00022777"/>
    </source>
</evidence>
<dbReference type="PRINTS" id="PR00344">
    <property type="entry name" value="BCTRLSENSOR"/>
</dbReference>
<evidence type="ECO:0000313" key="11">
    <source>
        <dbReference type="Proteomes" id="UP000199735"/>
    </source>
</evidence>
<feature type="transmembrane region" description="Helical" evidence="8">
    <location>
        <begin position="30"/>
        <end position="53"/>
    </location>
</feature>
<keyword evidence="6" id="KW-0067">ATP-binding</keyword>
<evidence type="ECO:0000256" key="8">
    <source>
        <dbReference type="SAM" id="Phobius"/>
    </source>
</evidence>
<evidence type="ECO:0000256" key="7">
    <source>
        <dbReference type="ARBA" id="ARBA00023012"/>
    </source>
</evidence>
<keyword evidence="7" id="KW-0902">Two-component regulatory system</keyword>
<dbReference type="InterPro" id="IPR036890">
    <property type="entry name" value="HATPase_C_sf"/>
</dbReference>
<dbReference type="InterPro" id="IPR003594">
    <property type="entry name" value="HATPase_dom"/>
</dbReference>
<evidence type="ECO:0000256" key="1">
    <source>
        <dbReference type="ARBA" id="ARBA00000085"/>
    </source>
</evidence>
<reference evidence="10 11" key="1">
    <citation type="submission" date="2016-10" db="EMBL/GenBank/DDBJ databases">
        <authorList>
            <person name="Varghese N."/>
            <person name="Submissions S."/>
        </authorList>
    </citation>
    <scope>NUCLEOTIDE SEQUENCE [LARGE SCALE GENOMIC DNA]</scope>
    <source>
        <strain evidence="10 11">DSM 21619</strain>
    </source>
</reference>
<dbReference type="GO" id="GO:0005524">
    <property type="term" value="F:ATP binding"/>
    <property type="evidence" value="ECO:0007669"/>
    <property type="project" value="UniProtKB-KW"/>
</dbReference>
<comment type="catalytic activity">
    <reaction evidence="1">
        <text>ATP + protein L-histidine = ADP + protein N-phospho-L-histidine.</text>
        <dbReference type="EC" id="2.7.13.3"/>
    </reaction>
</comment>
<evidence type="ECO:0000256" key="6">
    <source>
        <dbReference type="ARBA" id="ARBA00022840"/>
    </source>
</evidence>
<name>A0AAX2EGX1_9BACI</name>
<sequence length="492" mass="55773">MIIGIVICAIGLLPLFLALSISKVYNETKLSVGMIICMILITIWQLDIGVLYFKDVLSEDIVLFLFKLFHGGSTFILPTVLYMAYWIINNQPSVTEKTNWLTKMSYALFTKKALIGFTIWSMVVYSISWTNLGITGLGVANERFTSNHYFPEYGPLLWVYFLHMAAIVFFLLVVCVLSLRIRNSHFKNFLMGFSFNALVLIVLGALNFIPLTGLLTSSIGVIIFSVGSIHIFVKFNVDLKIHSYELMEKQKKLDYTGQLTGSLIHEVKNTNAIIKSFSRLLNNSGDLTERDKQTLEMVCRSSQHLDQLTDNYSAYMKASSLPFKTEDLVEIIQESIEFSAGMLQENKVELQFINTYSPLNVYLNRTNLEQVFINLIKNSVEAMPEDKPEKKITISTEIDDKNIIINFIDTGKGIPKDNWVSVFDPFISLGNKKRGMGLGLPFVKKMMIEHLGDINIVESSPHGTHFKLEIPQEGMLNGGNYQKPIEYRLDNA</sequence>
<feature type="domain" description="Histidine kinase" evidence="9">
    <location>
        <begin position="262"/>
        <end position="474"/>
    </location>
</feature>
<dbReference type="Gene3D" id="3.30.565.10">
    <property type="entry name" value="Histidine kinase-like ATPase, C-terminal domain"/>
    <property type="match status" value="1"/>
</dbReference>
<evidence type="ECO:0000256" key="3">
    <source>
        <dbReference type="ARBA" id="ARBA00022679"/>
    </source>
</evidence>